<dbReference type="InterPro" id="IPR001764">
    <property type="entry name" value="Glyco_hydro_3_N"/>
</dbReference>
<dbReference type="InterPro" id="IPR006584">
    <property type="entry name" value="Cellulose-bd_IV"/>
</dbReference>
<dbReference type="Gene3D" id="2.60.120.380">
    <property type="match status" value="1"/>
</dbReference>
<dbReference type="PRINTS" id="PR00133">
    <property type="entry name" value="GLHYDRLASE3"/>
</dbReference>
<dbReference type="InterPro" id="IPR008979">
    <property type="entry name" value="Galactose-bd-like_sf"/>
</dbReference>
<dbReference type="InterPro" id="IPR026891">
    <property type="entry name" value="Fn3-like"/>
</dbReference>
<dbReference type="PANTHER" id="PTHR42721:SF3">
    <property type="entry name" value="BETA-D-XYLOSIDASE 5-RELATED"/>
    <property type="match status" value="1"/>
</dbReference>
<evidence type="ECO:0000259" key="4">
    <source>
        <dbReference type="SMART" id="SM00606"/>
    </source>
</evidence>
<evidence type="ECO:0000259" key="5">
    <source>
        <dbReference type="SMART" id="SM01217"/>
    </source>
</evidence>
<dbReference type="Proteomes" id="UP001596105">
    <property type="component" value="Unassembled WGS sequence"/>
</dbReference>
<protein>
    <submittedName>
        <fullName evidence="6">Glycoside hydrolase family 3 C-terminal domain-containing protein</fullName>
    </submittedName>
</protein>
<dbReference type="Gene3D" id="3.40.50.1700">
    <property type="entry name" value="Glycoside hydrolase family 3 C-terminal domain"/>
    <property type="match status" value="1"/>
</dbReference>
<reference evidence="7" key="1">
    <citation type="journal article" date="2019" name="Int. J. Syst. Evol. Microbiol.">
        <title>The Global Catalogue of Microorganisms (GCM) 10K type strain sequencing project: providing services to taxonomists for standard genome sequencing and annotation.</title>
        <authorList>
            <consortium name="The Broad Institute Genomics Platform"/>
            <consortium name="The Broad Institute Genome Sequencing Center for Infectious Disease"/>
            <person name="Wu L."/>
            <person name="Ma J."/>
        </authorList>
    </citation>
    <scope>NUCLEOTIDE SEQUENCE [LARGE SCALE GENOMIC DNA]</scope>
    <source>
        <strain evidence="7">CCUG 57113</strain>
    </source>
</reference>
<dbReference type="InterPro" id="IPR044993">
    <property type="entry name" value="BXL"/>
</dbReference>
<dbReference type="Pfam" id="PF01915">
    <property type="entry name" value="Glyco_hydro_3_C"/>
    <property type="match status" value="1"/>
</dbReference>
<dbReference type="InterPro" id="IPR036962">
    <property type="entry name" value="Glyco_hydro_3_N_sf"/>
</dbReference>
<comment type="similarity">
    <text evidence="1">Belongs to the glycosyl hydrolase 3 family.</text>
</comment>
<proteinExistence type="inferred from homology"/>
<dbReference type="SUPFAM" id="SSF52279">
    <property type="entry name" value="Beta-D-glucan exohydrolase, C-terminal domain"/>
    <property type="match status" value="1"/>
</dbReference>
<dbReference type="CDD" id="cd23343">
    <property type="entry name" value="beta-trefoil_FSCN_BglX-like"/>
    <property type="match status" value="1"/>
</dbReference>
<evidence type="ECO:0000256" key="2">
    <source>
        <dbReference type="ARBA" id="ARBA00022729"/>
    </source>
</evidence>
<dbReference type="Pfam" id="PF03422">
    <property type="entry name" value="CBM_6"/>
    <property type="match status" value="1"/>
</dbReference>
<dbReference type="SMART" id="SM01217">
    <property type="entry name" value="Fn3_like"/>
    <property type="match status" value="1"/>
</dbReference>
<dbReference type="InterPro" id="IPR013783">
    <property type="entry name" value="Ig-like_fold"/>
</dbReference>
<dbReference type="CDD" id="cd04084">
    <property type="entry name" value="CBM6_xylanase-like"/>
    <property type="match status" value="1"/>
</dbReference>
<dbReference type="RefSeq" id="WP_209743002.1">
    <property type="nucleotide sequence ID" value="NZ_JBHSMH010000005.1"/>
</dbReference>
<dbReference type="Gene3D" id="3.20.20.300">
    <property type="entry name" value="Glycoside hydrolase, family 3, N-terminal domain"/>
    <property type="match status" value="1"/>
</dbReference>
<keyword evidence="3 6" id="KW-0378">Hydrolase</keyword>
<dbReference type="InterPro" id="IPR005084">
    <property type="entry name" value="CBM6"/>
</dbReference>
<keyword evidence="2" id="KW-0732">Signal</keyword>
<dbReference type="SUPFAM" id="SSF51445">
    <property type="entry name" value="(Trans)glycosidases"/>
    <property type="match status" value="1"/>
</dbReference>
<dbReference type="InterPro" id="IPR036881">
    <property type="entry name" value="Glyco_hydro_3_C_sf"/>
</dbReference>
<dbReference type="Gene3D" id="2.60.40.10">
    <property type="entry name" value="Immunoglobulins"/>
    <property type="match status" value="1"/>
</dbReference>
<feature type="domain" description="Cellulose binding type IV" evidence="4">
    <location>
        <begin position="817"/>
        <end position="939"/>
    </location>
</feature>
<dbReference type="PANTHER" id="PTHR42721">
    <property type="entry name" value="SUGAR HYDROLASE-RELATED"/>
    <property type="match status" value="1"/>
</dbReference>
<dbReference type="InterPro" id="IPR002772">
    <property type="entry name" value="Glyco_hydro_3_C"/>
</dbReference>
<evidence type="ECO:0000256" key="3">
    <source>
        <dbReference type="ARBA" id="ARBA00022801"/>
    </source>
</evidence>
<name>A0ABW0LP99_9BACL</name>
<evidence type="ECO:0000313" key="6">
    <source>
        <dbReference type="EMBL" id="MFC5467683.1"/>
    </source>
</evidence>
<sequence length="941" mass="103213">MTYEFLFQNPALPLAERVGDLVSRLTLDEKINLMCQYQDEVPRLGIKAYKHGTEAAHGVAWLGEATAYPQPIGLACTWDAGLLERIGDAIGEEARAFYKRNPAINGLTLWAPTVDMERDPRWGRTEEAYGEDPHLAGKLAAALVRGLQGDHPFYLKAVASLKHFIGNNNEIDRGECSVSIDPRNMREYYLKAFEIPFKEGKAQSMMTAYNSVNGVPANLNTDVNDIVKKEWGMDGFVVSDAGDVLGTVNDHKYVDTYKEAVAGTIKAGIDSITDDHDVSKQAIRDALAEGLLGETDLDVALTNAFRVRFRLGEFDPDSLNPYSSIDESAILKPEHIKLAGEAARKSVVLLKNDGALPLRADKLKSVAVIGPLGGKVYRDWYSGTLPYAVTPLEGISKLLAKHGAVVRFASGNDHVKFKQASTGRYVGLSSAERSPLFADRTDASQAETFVASDWGWDSHTFVSATNRLYLTTDDERVTASSEHIWEWFTKEVFHVRYGADGRSARLSTWNDRPVTVDSASGEWRAMDGSAADADAFDVEKVVDGLAEAVEAARNSEVAIVFVGNHPLINGKETIDRPDLTLAASQERLLRAVREANPNTIAVIVGSYPFAVNWANENVPAILYSSHAGHELGSALADVLFGRYNPAGRVNMTWYKSVDQLGAFMDYDIIKSGRTYQYFSGEPLYPFGHGLSYSSFAYGDLKVDAHRISDGDTVRVSFRVRNTSDVAGEEVAQLYTRVERSRVKRPLRQLQAFRRLRLEPGQSAEVVFELHASDLRFWDVTRERFCLENGECSILVGSSSSDIRLTGSLAVAGETVPPRDPSALTRAVNFDDYDGIVIGDYAEGGGCAQPVSPVAWLRYGDFAFESGEYAVELIVSGNEEGAVDIRFGGQNGRLAASLSLNGESGTWSSRSGNLTIGDADRDVTLVLRGDVRLGSFRFVRRP</sequence>
<dbReference type="Pfam" id="PF14310">
    <property type="entry name" value="Fn3-like"/>
    <property type="match status" value="1"/>
</dbReference>
<dbReference type="SUPFAM" id="SSF49785">
    <property type="entry name" value="Galactose-binding domain-like"/>
    <property type="match status" value="1"/>
</dbReference>
<evidence type="ECO:0000256" key="1">
    <source>
        <dbReference type="ARBA" id="ARBA00005336"/>
    </source>
</evidence>
<comment type="caution">
    <text evidence="6">The sequence shown here is derived from an EMBL/GenBank/DDBJ whole genome shotgun (WGS) entry which is preliminary data.</text>
</comment>
<evidence type="ECO:0000313" key="7">
    <source>
        <dbReference type="Proteomes" id="UP001596105"/>
    </source>
</evidence>
<dbReference type="Gene3D" id="2.60.120.260">
    <property type="entry name" value="Galactose-binding domain-like"/>
    <property type="match status" value="1"/>
</dbReference>
<dbReference type="InterPro" id="IPR017853">
    <property type="entry name" value="GH"/>
</dbReference>
<dbReference type="SMART" id="SM00606">
    <property type="entry name" value="CBD_IV"/>
    <property type="match status" value="1"/>
</dbReference>
<dbReference type="GO" id="GO:0016787">
    <property type="term" value="F:hydrolase activity"/>
    <property type="evidence" value="ECO:0007669"/>
    <property type="project" value="UniProtKB-KW"/>
</dbReference>
<gene>
    <name evidence="6" type="ORF">ACFPPD_03065</name>
</gene>
<keyword evidence="7" id="KW-1185">Reference proteome</keyword>
<dbReference type="EMBL" id="JBHSMH010000005">
    <property type="protein sequence ID" value="MFC5467683.1"/>
    <property type="molecule type" value="Genomic_DNA"/>
</dbReference>
<feature type="domain" description="Fibronectin type III-like" evidence="5">
    <location>
        <begin position="729"/>
        <end position="799"/>
    </location>
</feature>
<dbReference type="Pfam" id="PF00933">
    <property type="entry name" value="Glyco_hydro_3"/>
    <property type="match status" value="1"/>
</dbReference>
<accession>A0ABW0LP99</accession>
<organism evidence="6 7">
    <name type="scientific">Cohnella suwonensis</name>
    <dbReference type="NCBI Taxonomy" id="696072"/>
    <lineage>
        <taxon>Bacteria</taxon>
        <taxon>Bacillati</taxon>
        <taxon>Bacillota</taxon>
        <taxon>Bacilli</taxon>
        <taxon>Bacillales</taxon>
        <taxon>Paenibacillaceae</taxon>
        <taxon>Cohnella</taxon>
    </lineage>
</organism>